<dbReference type="PANTHER" id="PTHR31964:SF113">
    <property type="entry name" value="USPA DOMAIN-CONTAINING PROTEIN"/>
    <property type="match status" value="1"/>
</dbReference>
<dbReference type="VEuPathDB" id="FungiDB:AMAG_10383"/>
<dbReference type="PANTHER" id="PTHR31964">
    <property type="entry name" value="ADENINE NUCLEOTIDE ALPHA HYDROLASES-LIKE SUPERFAMILY PROTEIN"/>
    <property type="match status" value="1"/>
</dbReference>
<proteinExistence type="predicted"/>
<dbReference type="Gene3D" id="3.40.50.620">
    <property type="entry name" value="HUPs"/>
    <property type="match status" value="1"/>
</dbReference>
<gene>
    <name evidence="2" type="ORF">AMAG_10383</name>
</gene>
<protein>
    <recommendedName>
        <fullName evidence="1">UspA domain-containing protein</fullName>
    </recommendedName>
</protein>
<evidence type="ECO:0000313" key="2">
    <source>
        <dbReference type="EMBL" id="KNE66131.1"/>
    </source>
</evidence>
<dbReference type="InterPro" id="IPR006016">
    <property type="entry name" value="UspA"/>
</dbReference>
<dbReference type="OMA" id="FEWCESN"/>
<dbReference type="Pfam" id="PF00582">
    <property type="entry name" value="Usp"/>
    <property type="match status" value="1"/>
</dbReference>
<evidence type="ECO:0000259" key="1">
    <source>
        <dbReference type="Pfam" id="PF00582"/>
    </source>
</evidence>
<evidence type="ECO:0000313" key="3">
    <source>
        <dbReference type="Proteomes" id="UP000054350"/>
    </source>
</evidence>
<dbReference type="PRINTS" id="PR01438">
    <property type="entry name" value="UNVRSLSTRESS"/>
</dbReference>
<accession>A0A0L0SUI8</accession>
<dbReference type="EMBL" id="GG745349">
    <property type="protein sequence ID" value="KNE66131.1"/>
    <property type="molecule type" value="Genomic_DNA"/>
</dbReference>
<organism evidence="2 3">
    <name type="scientific">Allomyces macrogynus (strain ATCC 38327)</name>
    <name type="common">Allomyces javanicus var. macrogynus</name>
    <dbReference type="NCBI Taxonomy" id="578462"/>
    <lineage>
        <taxon>Eukaryota</taxon>
        <taxon>Fungi</taxon>
        <taxon>Fungi incertae sedis</taxon>
        <taxon>Blastocladiomycota</taxon>
        <taxon>Blastocladiomycetes</taxon>
        <taxon>Blastocladiales</taxon>
        <taxon>Blastocladiaceae</taxon>
        <taxon>Allomyces</taxon>
    </lineage>
</organism>
<dbReference type="SUPFAM" id="SSF52402">
    <property type="entry name" value="Adenine nucleotide alpha hydrolases-like"/>
    <property type="match status" value="1"/>
</dbReference>
<reference evidence="2 3" key="1">
    <citation type="submission" date="2009-11" db="EMBL/GenBank/DDBJ databases">
        <title>Annotation of Allomyces macrogynus ATCC 38327.</title>
        <authorList>
            <consortium name="The Broad Institute Genome Sequencing Platform"/>
            <person name="Russ C."/>
            <person name="Cuomo C."/>
            <person name="Burger G."/>
            <person name="Gray M.W."/>
            <person name="Holland P.W.H."/>
            <person name="King N."/>
            <person name="Lang F.B.F."/>
            <person name="Roger A.J."/>
            <person name="Ruiz-Trillo I."/>
            <person name="Young S.K."/>
            <person name="Zeng Q."/>
            <person name="Gargeya S."/>
            <person name="Fitzgerald M."/>
            <person name="Haas B."/>
            <person name="Abouelleil A."/>
            <person name="Alvarado L."/>
            <person name="Arachchi H.M."/>
            <person name="Berlin A."/>
            <person name="Chapman S.B."/>
            <person name="Gearin G."/>
            <person name="Goldberg J."/>
            <person name="Griggs A."/>
            <person name="Gujja S."/>
            <person name="Hansen M."/>
            <person name="Heiman D."/>
            <person name="Howarth C."/>
            <person name="Larimer J."/>
            <person name="Lui A."/>
            <person name="MacDonald P.J.P."/>
            <person name="McCowen C."/>
            <person name="Montmayeur A."/>
            <person name="Murphy C."/>
            <person name="Neiman D."/>
            <person name="Pearson M."/>
            <person name="Priest M."/>
            <person name="Roberts A."/>
            <person name="Saif S."/>
            <person name="Shea T."/>
            <person name="Sisk P."/>
            <person name="Stolte C."/>
            <person name="Sykes S."/>
            <person name="Wortman J."/>
            <person name="Nusbaum C."/>
            <person name="Birren B."/>
        </authorList>
    </citation>
    <scope>NUCLEOTIDE SEQUENCE [LARGE SCALE GENOMIC DNA]</scope>
    <source>
        <strain evidence="2 3">ATCC 38327</strain>
    </source>
</reference>
<reference evidence="3" key="2">
    <citation type="submission" date="2009-11" db="EMBL/GenBank/DDBJ databases">
        <title>The Genome Sequence of Allomyces macrogynus strain ATCC 38327.</title>
        <authorList>
            <consortium name="The Broad Institute Genome Sequencing Platform"/>
            <person name="Russ C."/>
            <person name="Cuomo C."/>
            <person name="Shea T."/>
            <person name="Young S.K."/>
            <person name="Zeng Q."/>
            <person name="Koehrsen M."/>
            <person name="Haas B."/>
            <person name="Borodovsky M."/>
            <person name="Guigo R."/>
            <person name="Alvarado L."/>
            <person name="Berlin A."/>
            <person name="Borenstein D."/>
            <person name="Chen Z."/>
            <person name="Engels R."/>
            <person name="Freedman E."/>
            <person name="Gellesch M."/>
            <person name="Goldberg J."/>
            <person name="Griggs A."/>
            <person name="Gujja S."/>
            <person name="Heiman D."/>
            <person name="Hepburn T."/>
            <person name="Howarth C."/>
            <person name="Jen D."/>
            <person name="Larson L."/>
            <person name="Lewis B."/>
            <person name="Mehta T."/>
            <person name="Park D."/>
            <person name="Pearson M."/>
            <person name="Roberts A."/>
            <person name="Saif S."/>
            <person name="Shenoy N."/>
            <person name="Sisk P."/>
            <person name="Stolte C."/>
            <person name="Sykes S."/>
            <person name="Walk T."/>
            <person name="White J."/>
            <person name="Yandava C."/>
            <person name="Burger G."/>
            <person name="Gray M.W."/>
            <person name="Holland P.W.H."/>
            <person name="King N."/>
            <person name="Lang F.B.F."/>
            <person name="Roger A.J."/>
            <person name="Ruiz-Trillo I."/>
            <person name="Lander E."/>
            <person name="Nusbaum C."/>
        </authorList>
    </citation>
    <scope>NUCLEOTIDE SEQUENCE [LARGE SCALE GENOMIC DNA]</scope>
    <source>
        <strain evidence="3">ATCC 38327</strain>
    </source>
</reference>
<dbReference type="OrthoDB" id="843225at2759"/>
<feature type="domain" description="UspA" evidence="1">
    <location>
        <begin position="48"/>
        <end position="192"/>
    </location>
</feature>
<dbReference type="InterPro" id="IPR006015">
    <property type="entry name" value="Universal_stress_UspA"/>
</dbReference>
<dbReference type="CDD" id="cd23659">
    <property type="entry name" value="USP_At3g01520-like"/>
    <property type="match status" value="1"/>
</dbReference>
<keyword evidence="3" id="KW-1185">Reference proteome</keyword>
<dbReference type="Proteomes" id="UP000054350">
    <property type="component" value="Unassembled WGS sequence"/>
</dbReference>
<dbReference type="AlphaFoldDB" id="A0A0L0SUI8"/>
<sequence length="253" mass="27578">MSGSNPTSPSLGPVVVDGKNIIRIESLSEVRDWTMNTDPVEGKPLAARRKVLLCYDTSRPGDQALQWLFDNLLRDGEDHVVILTCVEPNQLFKFNFLSRSQDELRTKVKAKYAGVQAVQDAFASLCHKRGISTQSLILDGDARDVILEVADRTHAQVIVMGARGVGAVHRAVLGSTSLFVTQQANVPVVIVKNSGKNATAKPTSTVTSPVLAPAEGADVPVLPLERTETLGSMLDWLSLKEKSIERRRRQINA</sequence>
<name>A0A0L0SUI8_ALLM3</name>
<dbReference type="InterPro" id="IPR014729">
    <property type="entry name" value="Rossmann-like_a/b/a_fold"/>
</dbReference>